<evidence type="ECO:0000313" key="9">
    <source>
        <dbReference type="EMBL" id="OVF08595.1"/>
    </source>
</evidence>
<protein>
    <recommendedName>
        <fullName evidence="4 8">Regulator of rDNA transcription 14</fullName>
    </recommendedName>
</protein>
<dbReference type="InterPro" id="IPR031404">
    <property type="entry name" value="Rrt14"/>
</dbReference>
<proteinExistence type="inferred from homology"/>
<keyword evidence="6 8" id="KW-0804">Transcription</keyword>
<accession>A0AA91Q0E4</accession>
<sequence>MAFSSASSKARSKASVNKLFESMLPGTSLLPSSSGKTSATEKFAAQVNKKKLTKHEIQKAHKVEKAKKNKLINQKLEKEKKFKKLVKFNVIKAHKEEKDLTPEEQKYLKKLIKKNANAVVRASEVDDPFVKDEIDALRSEILALTNEKYDKSRDRKLDAKLQSFNDKIKKGVLAYPGLTPGLAPVGYDDESDEE</sequence>
<evidence type="ECO:0000256" key="6">
    <source>
        <dbReference type="ARBA" id="ARBA00023163"/>
    </source>
</evidence>
<keyword evidence="7 8" id="KW-0539">Nucleus</keyword>
<gene>
    <name evidence="8" type="primary">RRT14</name>
    <name evidence="9" type="ORF">A9F13_07g00407</name>
</gene>
<dbReference type="KEGG" id="clus:A9F13_07g00407"/>
<dbReference type="Proteomes" id="UP000195602">
    <property type="component" value="Unassembled WGS sequence"/>
</dbReference>
<evidence type="ECO:0000256" key="3">
    <source>
        <dbReference type="ARBA" id="ARBA00007142"/>
    </source>
</evidence>
<dbReference type="AlphaFoldDB" id="A0AA91Q0E4"/>
<evidence type="ECO:0000256" key="2">
    <source>
        <dbReference type="ARBA" id="ARBA00004604"/>
    </source>
</evidence>
<comment type="similarity">
    <text evidence="3 8">Belongs to the RRT14 family.</text>
</comment>
<name>A0AA91Q0E4_CLALS</name>
<comment type="function">
    <text evidence="1 8">Involved in ribosome biogenesis, probably through modulation of rDNA transcription.</text>
</comment>
<reference evidence="9 10" key="1">
    <citation type="submission" date="2017-04" db="EMBL/GenBank/DDBJ databases">
        <title>Draft genome of the yeast Clavispora lusitaniae type strain CBS 6936.</title>
        <authorList>
            <person name="Durrens P."/>
            <person name="Klopp C."/>
            <person name="Biteau N."/>
            <person name="Fitton-Ouhabi V."/>
            <person name="Dementhon K."/>
            <person name="Accoceberry I."/>
            <person name="Sherman D.J."/>
            <person name="Noel T."/>
        </authorList>
    </citation>
    <scope>NUCLEOTIDE SEQUENCE [LARGE SCALE GENOMIC DNA]</scope>
    <source>
        <strain evidence="9 10">CBS 6936</strain>
    </source>
</reference>
<dbReference type="GO" id="GO:0005730">
    <property type="term" value="C:nucleolus"/>
    <property type="evidence" value="ECO:0007669"/>
    <property type="project" value="UniProtKB-SubCell"/>
</dbReference>
<evidence type="ECO:0000256" key="1">
    <source>
        <dbReference type="ARBA" id="ARBA00002711"/>
    </source>
</evidence>
<evidence type="ECO:0000256" key="4">
    <source>
        <dbReference type="ARBA" id="ARBA00014115"/>
    </source>
</evidence>
<comment type="caution">
    <text evidence="9">The sequence shown here is derived from an EMBL/GenBank/DDBJ whole genome shotgun (WGS) entry which is preliminary data.</text>
</comment>
<comment type="subcellular location">
    <subcellularLocation>
        <location evidence="2 8">Nucleus</location>
        <location evidence="2 8">Nucleolus</location>
    </subcellularLocation>
</comment>
<organism evidence="9 10">
    <name type="scientific">Clavispora lusitaniae</name>
    <name type="common">Candida lusitaniae</name>
    <dbReference type="NCBI Taxonomy" id="36911"/>
    <lineage>
        <taxon>Eukaryota</taxon>
        <taxon>Fungi</taxon>
        <taxon>Dikarya</taxon>
        <taxon>Ascomycota</taxon>
        <taxon>Saccharomycotina</taxon>
        <taxon>Pichiomycetes</taxon>
        <taxon>Metschnikowiaceae</taxon>
        <taxon>Clavispora</taxon>
    </lineage>
</organism>
<dbReference type="EMBL" id="LYUB02000007">
    <property type="protein sequence ID" value="OVF08595.1"/>
    <property type="molecule type" value="Genomic_DNA"/>
</dbReference>
<dbReference type="Pfam" id="PF17075">
    <property type="entry name" value="RRT14"/>
    <property type="match status" value="1"/>
</dbReference>
<evidence type="ECO:0000313" key="10">
    <source>
        <dbReference type="Proteomes" id="UP000195602"/>
    </source>
</evidence>
<evidence type="ECO:0000256" key="5">
    <source>
        <dbReference type="ARBA" id="ARBA00023015"/>
    </source>
</evidence>
<keyword evidence="5 8" id="KW-0805">Transcription regulation</keyword>
<evidence type="ECO:0000256" key="8">
    <source>
        <dbReference type="RuleBase" id="RU362137"/>
    </source>
</evidence>
<evidence type="ECO:0000256" key="7">
    <source>
        <dbReference type="ARBA" id="ARBA00023242"/>
    </source>
</evidence>